<proteinExistence type="predicted"/>
<dbReference type="AlphaFoldDB" id="A0A948RTR2"/>
<evidence type="ECO:0000313" key="2">
    <source>
        <dbReference type="EMBL" id="MBU2690381.1"/>
    </source>
</evidence>
<dbReference type="EMBL" id="JAHJDP010000030">
    <property type="protein sequence ID" value="MBU2690381.1"/>
    <property type="molecule type" value="Genomic_DNA"/>
</dbReference>
<accession>A0A948RTR2</accession>
<evidence type="ECO:0000256" key="1">
    <source>
        <dbReference type="SAM" id="SignalP"/>
    </source>
</evidence>
<comment type="caution">
    <text evidence="2">The sequence shown here is derived from an EMBL/GenBank/DDBJ whole genome shotgun (WGS) entry which is preliminary data.</text>
</comment>
<reference evidence="2" key="1">
    <citation type="submission" date="2021-05" db="EMBL/GenBank/DDBJ databases">
        <title>Energy efficiency and biological interactions define the core microbiome of deep oligotrophic groundwater.</title>
        <authorList>
            <person name="Mehrshad M."/>
            <person name="Lopez-Fernandez M."/>
            <person name="Bell E."/>
            <person name="Bernier-Latmani R."/>
            <person name="Bertilsson S."/>
            <person name="Dopson M."/>
        </authorList>
    </citation>
    <scope>NUCLEOTIDE SEQUENCE</scope>
    <source>
        <strain evidence="2">Modern_marine.mb.64</strain>
    </source>
</reference>
<feature type="chain" id="PRO_5037429620" evidence="1">
    <location>
        <begin position="21"/>
        <end position="83"/>
    </location>
</feature>
<keyword evidence="1" id="KW-0732">Signal</keyword>
<name>A0A948RTR2_UNCEI</name>
<organism evidence="2 3">
    <name type="scientific">Eiseniibacteriota bacterium</name>
    <dbReference type="NCBI Taxonomy" id="2212470"/>
    <lineage>
        <taxon>Bacteria</taxon>
        <taxon>Candidatus Eiseniibacteriota</taxon>
    </lineage>
</organism>
<dbReference type="PROSITE" id="PS51257">
    <property type="entry name" value="PROKAR_LIPOPROTEIN"/>
    <property type="match status" value="1"/>
</dbReference>
<gene>
    <name evidence="2" type="ORF">KJ970_05590</name>
</gene>
<sequence length="83" mass="8917">MRSLLFGNLLMLLTSAGVMAACETSTSNTAAVIEPYMFALGPGRGAFVVSANKQKYEVTEYYEDNGDISNGCGVNEWVDILSL</sequence>
<feature type="signal peptide" evidence="1">
    <location>
        <begin position="1"/>
        <end position="20"/>
    </location>
</feature>
<evidence type="ECO:0000313" key="3">
    <source>
        <dbReference type="Proteomes" id="UP000777784"/>
    </source>
</evidence>
<dbReference type="Proteomes" id="UP000777784">
    <property type="component" value="Unassembled WGS sequence"/>
</dbReference>
<protein>
    <submittedName>
        <fullName evidence="2">Uncharacterized protein</fullName>
    </submittedName>
</protein>